<dbReference type="PROSITE" id="PS50977">
    <property type="entry name" value="HTH_TETR_2"/>
    <property type="match status" value="2"/>
</dbReference>
<evidence type="ECO:0000313" key="6">
    <source>
        <dbReference type="EMBL" id="BAH50617.1"/>
    </source>
</evidence>
<dbReference type="SUPFAM" id="SSF46689">
    <property type="entry name" value="Homeodomain-like"/>
    <property type="match status" value="2"/>
</dbReference>
<dbReference type="PRINTS" id="PR00455">
    <property type="entry name" value="HTHTETR"/>
</dbReference>
<keyword evidence="3" id="KW-0804">Transcription</keyword>
<reference evidence="6 7" key="1">
    <citation type="submission" date="2009-03" db="EMBL/GenBank/DDBJ databases">
        <title>Comparison of the complete genome sequences of Rhodococcus erythropolis PR4 and Rhodococcus opacus B4.</title>
        <authorList>
            <person name="Takarada H."/>
            <person name="Sekine M."/>
            <person name="Hosoyama A."/>
            <person name="Yamada R."/>
            <person name="Fujisawa T."/>
            <person name="Omata S."/>
            <person name="Shimizu A."/>
            <person name="Tsukatani N."/>
            <person name="Tanikawa S."/>
            <person name="Fujita N."/>
            <person name="Harayama S."/>
        </authorList>
    </citation>
    <scope>NUCLEOTIDE SEQUENCE [LARGE SCALE GENOMIC DNA]</scope>
    <source>
        <strain evidence="6 7">B4</strain>
    </source>
</reference>
<dbReference type="Gene3D" id="1.10.357.10">
    <property type="entry name" value="Tetracycline Repressor, domain 2"/>
    <property type="match status" value="2"/>
</dbReference>
<dbReference type="EMBL" id="AP011115">
    <property type="protein sequence ID" value="BAH50617.1"/>
    <property type="molecule type" value="Genomic_DNA"/>
</dbReference>
<dbReference type="InterPro" id="IPR050109">
    <property type="entry name" value="HTH-type_TetR-like_transc_reg"/>
</dbReference>
<keyword evidence="1" id="KW-0805">Transcription regulation</keyword>
<proteinExistence type="predicted"/>
<dbReference type="KEGG" id="rop:ROP_23700"/>
<sequence length="389" mass="42489">MREEVLMPTDLSTVRRRPKDRKEQILEAARALIVEVGYRNVSMAMIADRVGITAGALYRHFANKSVLLGAVIEQSFDEVTPTFGSRARLADALAESCERAVSHQDVGALWWREARNLPDEKLEELRERLRVINKQYADLVAAERPTLPEEQAEELAWGVQSILASPSSHTSRIPEPEFAALLTAVCAGLCETRLPAPSPAVEQTVSRLEPVSKREALLGHAIVLFGEKGYEATGLDEIGAAAGVSGPNLYSYFDSKADLLQAAVERGTSALWLLLHTVLRENSAPKDALGALVSGYVELASNKTILTSLLQAEQSTLSDEARVRQREYVAEWTALLRACRPQLDQATARVLVHTGLGVVHTLARIEHLRANATLRADLAAMTLAVLFSG</sequence>
<evidence type="ECO:0000313" key="7">
    <source>
        <dbReference type="Proteomes" id="UP000002212"/>
    </source>
</evidence>
<dbReference type="Pfam" id="PF00440">
    <property type="entry name" value="TetR_N"/>
    <property type="match status" value="2"/>
</dbReference>
<keyword evidence="2 4" id="KW-0238">DNA-binding</keyword>
<dbReference type="InterPro" id="IPR001647">
    <property type="entry name" value="HTH_TetR"/>
</dbReference>
<gene>
    <name evidence="6" type="ordered locus">ROP_23700</name>
</gene>
<feature type="DNA-binding region" description="H-T-H motif" evidence="4">
    <location>
        <begin position="234"/>
        <end position="253"/>
    </location>
</feature>
<dbReference type="PANTHER" id="PTHR30055">
    <property type="entry name" value="HTH-TYPE TRANSCRIPTIONAL REGULATOR RUTR"/>
    <property type="match status" value="1"/>
</dbReference>
<feature type="domain" description="HTH tetR-type" evidence="5">
    <location>
        <begin position="211"/>
        <end position="271"/>
    </location>
</feature>
<evidence type="ECO:0000256" key="3">
    <source>
        <dbReference type="ARBA" id="ARBA00023163"/>
    </source>
</evidence>
<dbReference type="PATRIC" id="fig|632772.20.peg.2475"/>
<dbReference type="PANTHER" id="PTHR30055:SF234">
    <property type="entry name" value="HTH-TYPE TRANSCRIPTIONAL REGULATOR BETI"/>
    <property type="match status" value="1"/>
</dbReference>
<evidence type="ECO:0000256" key="4">
    <source>
        <dbReference type="PROSITE-ProRule" id="PRU00335"/>
    </source>
</evidence>
<dbReference type="PROSITE" id="PS01081">
    <property type="entry name" value="HTH_TETR_1"/>
    <property type="match status" value="1"/>
</dbReference>
<dbReference type="HOGENOM" id="CLU_055812_0_0_11"/>
<accession>C1B2J3</accession>
<feature type="domain" description="HTH tetR-type" evidence="5">
    <location>
        <begin position="19"/>
        <end position="79"/>
    </location>
</feature>
<protein>
    <submittedName>
        <fullName evidence="6">Putative TetR family transcriptional regulator</fullName>
    </submittedName>
</protein>
<name>C1B2J3_RHOOB</name>
<feature type="DNA-binding region" description="H-T-H motif" evidence="4">
    <location>
        <begin position="42"/>
        <end position="61"/>
    </location>
</feature>
<dbReference type="Proteomes" id="UP000002212">
    <property type="component" value="Chromosome"/>
</dbReference>
<dbReference type="InterPro" id="IPR023772">
    <property type="entry name" value="DNA-bd_HTH_TetR-type_CS"/>
</dbReference>
<evidence type="ECO:0000259" key="5">
    <source>
        <dbReference type="PROSITE" id="PS50977"/>
    </source>
</evidence>
<dbReference type="GO" id="GO:0000976">
    <property type="term" value="F:transcription cis-regulatory region binding"/>
    <property type="evidence" value="ECO:0007669"/>
    <property type="project" value="TreeGrafter"/>
</dbReference>
<dbReference type="GO" id="GO:0003700">
    <property type="term" value="F:DNA-binding transcription factor activity"/>
    <property type="evidence" value="ECO:0007669"/>
    <property type="project" value="TreeGrafter"/>
</dbReference>
<dbReference type="AlphaFoldDB" id="C1B2J3"/>
<dbReference type="STRING" id="632772.ROP_23700"/>
<evidence type="ECO:0000256" key="2">
    <source>
        <dbReference type="ARBA" id="ARBA00023125"/>
    </source>
</evidence>
<evidence type="ECO:0000256" key="1">
    <source>
        <dbReference type="ARBA" id="ARBA00023015"/>
    </source>
</evidence>
<dbReference type="InterPro" id="IPR009057">
    <property type="entry name" value="Homeodomain-like_sf"/>
</dbReference>
<organism evidence="6 7">
    <name type="scientific">Rhodococcus opacus (strain B4)</name>
    <dbReference type="NCBI Taxonomy" id="632772"/>
    <lineage>
        <taxon>Bacteria</taxon>
        <taxon>Bacillati</taxon>
        <taxon>Actinomycetota</taxon>
        <taxon>Actinomycetes</taxon>
        <taxon>Mycobacteriales</taxon>
        <taxon>Nocardiaceae</taxon>
        <taxon>Rhodococcus</taxon>
    </lineage>
</organism>
<dbReference type="Gene3D" id="1.10.10.60">
    <property type="entry name" value="Homeodomain-like"/>
    <property type="match status" value="2"/>
</dbReference>